<name>A0ABQ3IQJ0_9GAMM</name>
<evidence type="ECO:0000313" key="3">
    <source>
        <dbReference type="Proteomes" id="UP000626370"/>
    </source>
</evidence>
<sequence length="50" mass="5688">MSRGVFLFLAIFPLIAIFPIPPPVFKNAEKAKQEQRKRKEVGGEPDEDTM</sequence>
<dbReference type="EMBL" id="BNAH01000008">
    <property type="protein sequence ID" value="GHE91562.1"/>
    <property type="molecule type" value="Genomic_DNA"/>
</dbReference>
<dbReference type="Proteomes" id="UP000626370">
    <property type="component" value="Unassembled WGS sequence"/>
</dbReference>
<feature type="region of interest" description="Disordered" evidence="1">
    <location>
        <begin position="29"/>
        <end position="50"/>
    </location>
</feature>
<evidence type="ECO:0000256" key="1">
    <source>
        <dbReference type="SAM" id="MobiDB-lite"/>
    </source>
</evidence>
<dbReference type="RefSeq" id="WP_189378247.1">
    <property type="nucleotide sequence ID" value="NZ_BNAH01000008.1"/>
</dbReference>
<gene>
    <name evidence="2" type="ORF">GCM10011501_21180</name>
</gene>
<keyword evidence="3" id="KW-1185">Reference proteome</keyword>
<reference evidence="3" key="1">
    <citation type="journal article" date="2019" name="Int. J. Syst. Evol. Microbiol.">
        <title>The Global Catalogue of Microorganisms (GCM) 10K type strain sequencing project: providing services to taxonomists for standard genome sequencing and annotation.</title>
        <authorList>
            <consortium name="The Broad Institute Genomics Platform"/>
            <consortium name="The Broad Institute Genome Sequencing Center for Infectious Disease"/>
            <person name="Wu L."/>
            <person name="Ma J."/>
        </authorList>
    </citation>
    <scope>NUCLEOTIDE SEQUENCE [LARGE SCALE GENOMIC DNA]</scope>
    <source>
        <strain evidence="3">CGMCC 1.15922</strain>
    </source>
</reference>
<accession>A0ABQ3IQJ0</accession>
<comment type="caution">
    <text evidence="2">The sequence shown here is derived from an EMBL/GenBank/DDBJ whole genome shotgun (WGS) entry which is preliminary data.</text>
</comment>
<organism evidence="2 3">
    <name type="scientific">Thalassotalea profundi</name>
    <dbReference type="NCBI Taxonomy" id="2036687"/>
    <lineage>
        <taxon>Bacteria</taxon>
        <taxon>Pseudomonadati</taxon>
        <taxon>Pseudomonadota</taxon>
        <taxon>Gammaproteobacteria</taxon>
        <taxon>Alteromonadales</taxon>
        <taxon>Colwelliaceae</taxon>
        <taxon>Thalassotalea</taxon>
    </lineage>
</organism>
<evidence type="ECO:0000313" key="2">
    <source>
        <dbReference type="EMBL" id="GHE91562.1"/>
    </source>
</evidence>
<proteinExistence type="predicted"/>
<protein>
    <submittedName>
        <fullName evidence="2">Uncharacterized protein</fullName>
    </submittedName>
</protein>